<feature type="signal peptide" evidence="1">
    <location>
        <begin position="1"/>
        <end position="17"/>
    </location>
</feature>
<keyword evidence="1" id="KW-0732">Signal</keyword>
<dbReference type="OrthoDB" id="10491374at2759"/>
<dbReference type="SMART" id="SM00690">
    <property type="entry name" value="DM5"/>
    <property type="match status" value="1"/>
</dbReference>
<feature type="chain" id="PRO_5045114959" evidence="1">
    <location>
        <begin position="18"/>
        <end position="309"/>
    </location>
</feature>
<proteinExistence type="predicted"/>
<reference evidence="4" key="1">
    <citation type="submission" date="2025-08" db="UniProtKB">
        <authorList>
            <consortium name="RefSeq"/>
        </authorList>
    </citation>
    <scope>IDENTIFICATION</scope>
    <source>
        <strain evidence="4">Aabys</strain>
        <tissue evidence="4">Whole body</tissue>
    </source>
</reference>
<dbReference type="GO" id="GO:0008010">
    <property type="term" value="F:structural constituent of chitin-based larval cuticle"/>
    <property type="evidence" value="ECO:0007669"/>
    <property type="project" value="TreeGrafter"/>
</dbReference>
<dbReference type="GO" id="GO:0062129">
    <property type="term" value="C:chitin-based extracellular matrix"/>
    <property type="evidence" value="ECO:0007669"/>
    <property type="project" value="TreeGrafter"/>
</dbReference>
<dbReference type="KEGG" id="mde:101896962"/>
<dbReference type="Proteomes" id="UP001652621">
    <property type="component" value="Unplaced"/>
</dbReference>
<name>A0A9J7D2C5_MUSDO</name>
<feature type="domain" description="DUF243" evidence="2">
    <location>
        <begin position="130"/>
        <end position="231"/>
    </location>
</feature>
<dbReference type="GO" id="GO:0040003">
    <property type="term" value="P:chitin-based cuticle development"/>
    <property type="evidence" value="ECO:0007669"/>
    <property type="project" value="TreeGrafter"/>
</dbReference>
<keyword evidence="3" id="KW-1185">Reference proteome</keyword>
<dbReference type="PANTHER" id="PTHR31927">
    <property type="entry name" value="FI07246P-RELATED-RELATED"/>
    <property type="match status" value="1"/>
</dbReference>
<evidence type="ECO:0000313" key="4">
    <source>
        <dbReference type="RefSeq" id="XP_005191044.4"/>
    </source>
</evidence>
<dbReference type="PANTHER" id="PTHR31927:SF2">
    <property type="entry name" value="FI07246P-RELATED"/>
    <property type="match status" value="1"/>
</dbReference>
<dbReference type="VEuPathDB" id="VectorBase:MDOMA2_000222"/>
<evidence type="ECO:0000256" key="1">
    <source>
        <dbReference type="SAM" id="SignalP"/>
    </source>
</evidence>
<gene>
    <name evidence="4" type="primary">LOC101896962</name>
</gene>
<sequence length="309" mass="32445">MLRAFIVLSCLMAMAWADHLGPDYHPVDRSYIPPGGVEAATNTDSSYSIGVQGSNVKLDTGFGSPAGAGSFGNNAAVNAVNAGSFGTSFDQTQQVSGPSIVAGSSAETSDFTLSQGNYESASNSAPLVSGGIEKEFYTFTADEEDFAQPAATNQFENTVNKGIRVIFIKGPENAGLENAIVGLAQQSANQKTDIYVLTKQTDLSELGNKLSTVNDNANHKPEVHFVKYRTAEDAVHAQHAIQAEYEALGGPTQHFNGGVAPSLNFASQAAVVQAVPATHSAVGKESMIVAMDNVGSTYLPASVFRLFRL</sequence>
<dbReference type="RefSeq" id="XP_005191044.4">
    <property type="nucleotide sequence ID" value="XM_005190987.4"/>
</dbReference>
<accession>A0A9J7D2C5</accession>
<evidence type="ECO:0000313" key="3">
    <source>
        <dbReference type="Proteomes" id="UP001652621"/>
    </source>
</evidence>
<protein>
    <submittedName>
        <fullName evidence="4">Uncharacterized protein LOC101896962</fullName>
    </submittedName>
</protein>
<dbReference type="InterPro" id="IPR004145">
    <property type="entry name" value="DUF243"/>
</dbReference>
<dbReference type="AlphaFoldDB" id="A0A9J7D2C5"/>
<dbReference type="Pfam" id="PF03103">
    <property type="entry name" value="DUF243"/>
    <property type="match status" value="1"/>
</dbReference>
<dbReference type="GeneID" id="101896962"/>
<evidence type="ECO:0000259" key="2">
    <source>
        <dbReference type="SMART" id="SM00690"/>
    </source>
</evidence>
<organism evidence="3 4">
    <name type="scientific">Musca domestica</name>
    <name type="common">House fly</name>
    <dbReference type="NCBI Taxonomy" id="7370"/>
    <lineage>
        <taxon>Eukaryota</taxon>
        <taxon>Metazoa</taxon>
        <taxon>Ecdysozoa</taxon>
        <taxon>Arthropoda</taxon>
        <taxon>Hexapoda</taxon>
        <taxon>Insecta</taxon>
        <taxon>Pterygota</taxon>
        <taxon>Neoptera</taxon>
        <taxon>Endopterygota</taxon>
        <taxon>Diptera</taxon>
        <taxon>Brachycera</taxon>
        <taxon>Muscomorpha</taxon>
        <taxon>Muscoidea</taxon>
        <taxon>Muscidae</taxon>
        <taxon>Musca</taxon>
    </lineage>
</organism>